<evidence type="ECO:0000313" key="2">
    <source>
        <dbReference type="EMBL" id="MBW0546720.1"/>
    </source>
</evidence>
<dbReference type="EMBL" id="AVOT02051722">
    <property type="protein sequence ID" value="MBW0546720.1"/>
    <property type="molecule type" value="Genomic_DNA"/>
</dbReference>
<gene>
    <name evidence="2" type="ORF">O181_086435</name>
</gene>
<feature type="region of interest" description="Disordered" evidence="1">
    <location>
        <begin position="1"/>
        <end position="28"/>
    </location>
</feature>
<accession>A0A9Q3FU79</accession>
<dbReference type="Proteomes" id="UP000765509">
    <property type="component" value="Unassembled WGS sequence"/>
</dbReference>
<dbReference type="AlphaFoldDB" id="A0A9Q3FU79"/>
<keyword evidence="3" id="KW-1185">Reference proteome</keyword>
<comment type="caution">
    <text evidence="2">The sequence shown here is derived from an EMBL/GenBank/DDBJ whole genome shotgun (WGS) entry which is preliminary data.</text>
</comment>
<reference evidence="2" key="1">
    <citation type="submission" date="2021-03" db="EMBL/GenBank/DDBJ databases">
        <title>Draft genome sequence of rust myrtle Austropuccinia psidii MF-1, a brazilian biotype.</title>
        <authorList>
            <person name="Quecine M.C."/>
            <person name="Pachon D.M.R."/>
            <person name="Bonatelli M.L."/>
            <person name="Correr F.H."/>
            <person name="Franceschini L.M."/>
            <person name="Leite T.F."/>
            <person name="Margarido G.R.A."/>
            <person name="Almeida C.A."/>
            <person name="Ferrarezi J.A."/>
            <person name="Labate C.A."/>
        </authorList>
    </citation>
    <scope>NUCLEOTIDE SEQUENCE</scope>
    <source>
        <strain evidence="2">MF-1</strain>
    </source>
</reference>
<evidence type="ECO:0000313" key="3">
    <source>
        <dbReference type="Proteomes" id="UP000765509"/>
    </source>
</evidence>
<name>A0A9Q3FU79_9BASI</name>
<sequence length="121" mass="13988">MKDITKKISNRPAQKAHVNEAPKEVNPMKDVLEHPKELSEAVNLPKKVWKDKKRTSIRISSKFTAIQTKKDPDTFTSKLSTLCSSTPLSKTTLKVLLLFQKWPFIDSMQLLCKIYWKENCQ</sequence>
<organism evidence="2 3">
    <name type="scientific">Austropuccinia psidii MF-1</name>
    <dbReference type="NCBI Taxonomy" id="1389203"/>
    <lineage>
        <taxon>Eukaryota</taxon>
        <taxon>Fungi</taxon>
        <taxon>Dikarya</taxon>
        <taxon>Basidiomycota</taxon>
        <taxon>Pucciniomycotina</taxon>
        <taxon>Pucciniomycetes</taxon>
        <taxon>Pucciniales</taxon>
        <taxon>Sphaerophragmiaceae</taxon>
        <taxon>Austropuccinia</taxon>
    </lineage>
</organism>
<protein>
    <submittedName>
        <fullName evidence="2">Uncharacterized protein</fullName>
    </submittedName>
</protein>
<proteinExistence type="predicted"/>
<evidence type="ECO:0000256" key="1">
    <source>
        <dbReference type="SAM" id="MobiDB-lite"/>
    </source>
</evidence>
<feature type="compositionally biased region" description="Basic and acidic residues" evidence="1">
    <location>
        <begin position="17"/>
        <end position="28"/>
    </location>
</feature>